<dbReference type="CDD" id="cd03089">
    <property type="entry name" value="PMM_PGM"/>
    <property type="match status" value="1"/>
</dbReference>
<keyword evidence="9" id="KW-0413">Isomerase</keyword>
<evidence type="ECO:0000256" key="8">
    <source>
        <dbReference type="ARBA" id="ARBA00022842"/>
    </source>
</evidence>
<feature type="domain" description="Alpha-D-phosphohexomutase C-terminal" evidence="11">
    <location>
        <begin position="372"/>
        <end position="438"/>
    </location>
</feature>
<dbReference type="InterPro" id="IPR016055">
    <property type="entry name" value="A-D-PHexomutase_a/b/a-I/II/III"/>
</dbReference>
<comment type="pathway">
    <text evidence="3">Nucleotide-sugar biosynthesis; GDP-alpha-D-mannose biosynthesis; alpha-D-mannose 1-phosphate from D-fructose 6-phosphate: step 2/2.</text>
</comment>
<dbReference type="Pfam" id="PF00408">
    <property type="entry name" value="PGM_PMM_IV"/>
    <property type="match status" value="1"/>
</dbReference>
<dbReference type="PANTHER" id="PTHR43771:SF1">
    <property type="entry name" value="PHOSPHOMANNOMUTASE"/>
    <property type="match status" value="1"/>
</dbReference>
<proteinExistence type="inferred from homology"/>
<evidence type="ECO:0000259" key="13">
    <source>
        <dbReference type="Pfam" id="PF02879"/>
    </source>
</evidence>
<dbReference type="Pfam" id="PF02880">
    <property type="entry name" value="PGM_PMM_III"/>
    <property type="match status" value="1"/>
</dbReference>
<dbReference type="InterPro" id="IPR016066">
    <property type="entry name" value="A-D-PHexomutase_CS"/>
</dbReference>
<organism evidence="15 16">
    <name type="scientific">Nitrococcus mobilis Nb-231</name>
    <dbReference type="NCBI Taxonomy" id="314278"/>
    <lineage>
        <taxon>Bacteria</taxon>
        <taxon>Pseudomonadati</taxon>
        <taxon>Pseudomonadota</taxon>
        <taxon>Gammaproteobacteria</taxon>
        <taxon>Chromatiales</taxon>
        <taxon>Ectothiorhodospiraceae</taxon>
        <taxon>Nitrococcus</taxon>
    </lineage>
</organism>
<evidence type="ECO:0000256" key="7">
    <source>
        <dbReference type="ARBA" id="ARBA00022723"/>
    </source>
</evidence>
<evidence type="ECO:0000313" key="15">
    <source>
        <dbReference type="EMBL" id="EAR22234.1"/>
    </source>
</evidence>
<dbReference type="InterPro" id="IPR005843">
    <property type="entry name" value="A-D-PHexomutase_C"/>
</dbReference>
<dbReference type="eggNOG" id="COG1109">
    <property type="taxonomic scope" value="Bacteria"/>
</dbReference>
<evidence type="ECO:0000256" key="3">
    <source>
        <dbReference type="ARBA" id="ARBA00004699"/>
    </source>
</evidence>
<evidence type="ECO:0000259" key="12">
    <source>
        <dbReference type="Pfam" id="PF02878"/>
    </source>
</evidence>
<evidence type="ECO:0000256" key="10">
    <source>
        <dbReference type="RuleBase" id="RU004326"/>
    </source>
</evidence>
<comment type="similarity">
    <text evidence="4 10">Belongs to the phosphohexose mutase family.</text>
</comment>
<keyword evidence="16" id="KW-1185">Reference proteome</keyword>
<evidence type="ECO:0000259" key="11">
    <source>
        <dbReference type="Pfam" id="PF00408"/>
    </source>
</evidence>
<comment type="cofactor">
    <cofactor evidence="2">
        <name>Mg(2+)</name>
        <dbReference type="ChEBI" id="CHEBI:18420"/>
    </cofactor>
</comment>
<evidence type="ECO:0000313" key="16">
    <source>
        <dbReference type="Proteomes" id="UP000003374"/>
    </source>
</evidence>
<dbReference type="STRING" id="314278.NB231_04975"/>
<dbReference type="InterPro" id="IPR036900">
    <property type="entry name" value="A-D-PHexomutase_C_sf"/>
</dbReference>
<comment type="caution">
    <text evidence="15">The sequence shown here is derived from an EMBL/GenBank/DDBJ whole genome shotgun (WGS) entry which is preliminary data.</text>
</comment>
<evidence type="ECO:0000256" key="5">
    <source>
        <dbReference type="ARBA" id="ARBA00012730"/>
    </source>
</evidence>
<name>A4BQ79_9GAMM</name>
<dbReference type="PROSITE" id="PS00710">
    <property type="entry name" value="PGM_PMM"/>
    <property type="match status" value="1"/>
</dbReference>
<dbReference type="SUPFAM" id="SSF53738">
    <property type="entry name" value="Phosphoglucomutase, first 3 domains"/>
    <property type="match status" value="3"/>
</dbReference>
<dbReference type="GO" id="GO:0005975">
    <property type="term" value="P:carbohydrate metabolic process"/>
    <property type="evidence" value="ECO:0007669"/>
    <property type="project" value="InterPro"/>
</dbReference>
<dbReference type="EMBL" id="AAOF01000004">
    <property type="protein sequence ID" value="EAR22234.1"/>
    <property type="molecule type" value="Genomic_DNA"/>
</dbReference>
<dbReference type="Pfam" id="PF02879">
    <property type="entry name" value="PGM_PMM_II"/>
    <property type="match status" value="1"/>
</dbReference>
<dbReference type="GO" id="GO:0004615">
    <property type="term" value="F:phosphomannomutase activity"/>
    <property type="evidence" value="ECO:0007669"/>
    <property type="project" value="UniProtKB-EC"/>
</dbReference>
<dbReference type="InterPro" id="IPR005841">
    <property type="entry name" value="Alpha-D-phosphohexomutase_SF"/>
</dbReference>
<dbReference type="InterPro" id="IPR005844">
    <property type="entry name" value="A-D-PHexomutase_a/b/a-I"/>
</dbReference>
<keyword evidence="8 10" id="KW-0460">Magnesium</keyword>
<reference evidence="15 16" key="1">
    <citation type="submission" date="2006-02" db="EMBL/GenBank/DDBJ databases">
        <authorList>
            <person name="Waterbury J."/>
            <person name="Ferriera S."/>
            <person name="Johnson J."/>
            <person name="Kravitz S."/>
            <person name="Halpern A."/>
            <person name="Remington K."/>
            <person name="Beeson K."/>
            <person name="Tran B."/>
            <person name="Rogers Y.-H."/>
            <person name="Friedman R."/>
            <person name="Venter J.C."/>
        </authorList>
    </citation>
    <scope>NUCLEOTIDE SEQUENCE [LARGE SCALE GENOMIC DNA]</scope>
    <source>
        <strain evidence="15 16">Nb-231</strain>
    </source>
</reference>
<dbReference type="RefSeq" id="WP_005000244.1">
    <property type="nucleotide sequence ID" value="NZ_CH672427.1"/>
</dbReference>
<feature type="domain" description="Alpha-D-phosphohexomutase alpha/beta/alpha" evidence="12">
    <location>
        <begin position="8"/>
        <end position="122"/>
    </location>
</feature>
<dbReference type="Gene3D" id="3.40.120.10">
    <property type="entry name" value="Alpha-D-Glucose-1,6-Bisphosphate, subunit A, domain 3"/>
    <property type="match status" value="3"/>
</dbReference>
<keyword evidence="6" id="KW-0597">Phosphoprotein</keyword>
<evidence type="ECO:0000256" key="9">
    <source>
        <dbReference type="ARBA" id="ARBA00023235"/>
    </source>
</evidence>
<dbReference type="InterPro" id="IPR005846">
    <property type="entry name" value="A-D-PHexomutase_a/b/a-III"/>
</dbReference>
<feature type="domain" description="Alpha-D-phosphohexomutase alpha/beta/alpha" evidence="13">
    <location>
        <begin position="153"/>
        <end position="252"/>
    </location>
</feature>
<dbReference type="Gene3D" id="3.30.310.50">
    <property type="entry name" value="Alpha-D-phosphohexomutase, C-terminal domain"/>
    <property type="match status" value="1"/>
</dbReference>
<comment type="catalytic activity">
    <reaction evidence="1">
        <text>alpha-D-mannose 1-phosphate = D-mannose 6-phosphate</text>
        <dbReference type="Rhea" id="RHEA:11140"/>
        <dbReference type="ChEBI" id="CHEBI:58409"/>
        <dbReference type="ChEBI" id="CHEBI:58735"/>
        <dbReference type="EC" id="5.4.2.8"/>
    </reaction>
</comment>
<dbReference type="PANTHER" id="PTHR43771">
    <property type="entry name" value="PHOSPHOMANNOMUTASE"/>
    <property type="match status" value="1"/>
</dbReference>
<dbReference type="OrthoDB" id="9803322at2"/>
<dbReference type="Pfam" id="PF02878">
    <property type="entry name" value="PGM_PMM_I"/>
    <property type="match status" value="1"/>
</dbReference>
<keyword evidence="7 10" id="KW-0479">Metal-binding</keyword>
<dbReference type="GO" id="GO:0000287">
    <property type="term" value="F:magnesium ion binding"/>
    <property type="evidence" value="ECO:0007669"/>
    <property type="project" value="InterPro"/>
</dbReference>
<evidence type="ECO:0000256" key="1">
    <source>
        <dbReference type="ARBA" id="ARBA00000586"/>
    </source>
</evidence>
<dbReference type="PRINTS" id="PR00509">
    <property type="entry name" value="PGMPMM"/>
</dbReference>
<gene>
    <name evidence="15" type="ORF">NB231_04975</name>
</gene>
<dbReference type="EC" id="5.4.2.8" evidence="5"/>
<protein>
    <recommendedName>
        <fullName evidence="5">phosphomannomutase</fullName>
        <ecNumber evidence="5">5.4.2.8</ecNumber>
    </recommendedName>
</protein>
<dbReference type="HOGENOM" id="CLU_016950_9_2_6"/>
<dbReference type="SUPFAM" id="SSF55957">
    <property type="entry name" value="Phosphoglucomutase, C-terminal domain"/>
    <property type="match status" value="1"/>
</dbReference>
<feature type="domain" description="Alpha-D-phosphohexomutase alpha/beta/alpha" evidence="14">
    <location>
        <begin position="257"/>
        <end position="367"/>
    </location>
</feature>
<evidence type="ECO:0000256" key="6">
    <source>
        <dbReference type="ARBA" id="ARBA00022553"/>
    </source>
</evidence>
<evidence type="ECO:0000259" key="14">
    <source>
        <dbReference type="Pfam" id="PF02880"/>
    </source>
</evidence>
<evidence type="ECO:0000256" key="2">
    <source>
        <dbReference type="ARBA" id="ARBA00001946"/>
    </source>
</evidence>
<sequence length="457" mass="51387">MTKRLECFKAYDIRGRIPEQLNADIAYRIGRAYAQWLQPRDVVVGYDVRLTSPRMSQALGAGLLDGGVNVHDIGLCGTEEVYFATAHFGMDGGIMVTASHNPADFNGMKLLREQARPISGDTGLFDIHDRAVAASWREVSRPGTRQPLQHRPAYLEHLLGFVDRAALKPLRIVVNAGNGGAGPVLDALAERLPFEFVRLYHEPDGSFPNGVPNPLLLENRRETEQQVLESRADLGIAWDGDFDRCFLFDERGHFIEGYYIVGLLAEAFLRRHPGEKIIHDPRLIWNTIDIASELGGVPVQSKTGHAFIKERMRAENAIYGGEMSAHHYFRDFAYCDSGMLPWLLVAERVSLSGKPLSELVSERLERFPVSGEINRRLKDPDRALAGLEAHYRSIAEDVDHTDGLSMTFERWRFNLRSSNTEPVVRLNVEARGDRALMEHKTAEILHWLEAQIGLEAD</sequence>
<dbReference type="Proteomes" id="UP000003374">
    <property type="component" value="Unassembled WGS sequence"/>
</dbReference>
<accession>A4BQ79</accession>
<dbReference type="AlphaFoldDB" id="A4BQ79"/>
<dbReference type="InterPro" id="IPR005845">
    <property type="entry name" value="A-D-PHexomutase_a/b/a-II"/>
</dbReference>
<evidence type="ECO:0000256" key="4">
    <source>
        <dbReference type="ARBA" id="ARBA00010231"/>
    </source>
</evidence>